<keyword evidence="13 19" id="KW-0472">Membrane</keyword>
<dbReference type="Proteomes" id="UP000007073">
    <property type="component" value="Chromosome"/>
</dbReference>
<evidence type="ECO:0000313" key="20">
    <source>
        <dbReference type="EMBL" id="ABB30711.1"/>
    </source>
</evidence>
<evidence type="ECO:0000256" key="1">
    <source>
        <dbReference type="ARBA" id="ARBA00001946"/>
    </source>
</evidence>
<dbReference type="eggNOG" id="COG0368">
    <property type="taxonomic scope" value="Bacteria"/>
</dbReference>
<evidence type="ECO:0000313" key="21">
    <source>
        <dbReference type="Proteomes" id="UP000007073"/>
    </source>
</evidence>
<dbReference type="STRING" id="269799.Gmet_0468"/>
<dbReference type="GO" id="GO:0005886">
    <property type="term" value="C:plasma membrane"/>
    <property type="evidence" value="ECO:0007669"/>
    <property type="project" value="UniProtKB-SubCell"/>
</dbReference>
<evidence type="ECO:0000256" key="5">
    <source>
        <dbReference type="ARBA" id="ARBA00013200"/>
    </source>
</evidence>
<keyword evidence="7 19" id="KW-1003">Cell membrane</keyword>
<keyword evidence="11 19" id="KW-0460">Magnesium</keyword>
<dbReference type="EC" id="2.7.8.26" evidence="5 19"/>
<evidence type="ECO:0000256" key="12">
    <source>
        <dbReference type="ARBA" id="ARBA00022989"/>
    </source>
</evidence>
<dbReference type="EMBL" id="CP000148">
    <property type="protein sequence ID" value="ABB30711.1"/>
    <property type="molecule type" value="Genomic_DNA"/>
</dbReference>
<organism evidence="20 21">
    <name type="scientific">Geobacter metallireducens (strain ATCC 53774 / DSM 7210 / GS-15)</name>
    <dbReference type="NCBI Taxonomy" id="269799"/>
    <lineage>
        <taxon>Bacteria</taxon>
        <taxon>Pseudomonadati</taxon>
        <taxon>Thermodesulfobacteriota</taxon>
        <taxon>Desulfuromonadia</taxon>
        <taxon>Geobacterales</taxon>
        <taxon>Geobacteraceae</taxon>
        <taxon>Geobacter</taxon>
    </lineage>
</organism>
<dbReference type="InterPro" id="IPR003805">
    <property type="entry name" value="CobS"/>
</dbReference>
<evidence type="ECO:0000256" key="10">
    <source>
        <dbReference type="ARBA" id="ARBA00022692"/>
    </source>
</evidence>
<dbReference type="KEGG" id="gme:Gmet_0468"/>
<protein>
    <recommendedName>
        <fullName evidence="6 19">Adenosylcobinamide-GDP ribazoletransferase</fullName>
        <ecNumber evidence="5 19">2.7.8.26</ecNumber>
    </recommendedName>
    <alternativeName>
        <fullName evidence="16 19">Cobalamin synthase</fullName>
    </alternativeName>
    <alternativeName>
        <fullName evidence="15 19">Cobalamin-5'-phosphate synthase</fullName>
    </alternativeName>
</protein>
<evidence type="ECO:0000256" key="18">
    <source>
        <dbReference type="ARBA" id="ARBA00049504"/>
    </source>
</evidence>
<feature type="transmembrane region" description="Helical" evidence="19">
    <location>
        <begin position="25"/>
        <end position="42"/>
    </location>
</feature>
<comment type="catalytic activity">
    <reaction evidence="18 19">
        <text>alpha-ribazole 5'-phosphate + adenosylcob(III)inamide-GDP = adenosylcob(III)alamin 5'-phosphate + GMP + H(+)</text>
        <dbReference type="Rhea" id="RHEA:23560"/>
        <dbReference type="ChEBI" id="CHEBI:15378"/>
        <dbReference type="ChEBI" id="CHEBI:57918"/>
        <dbReference type="ChEBI" id="CHEBI:58115"/>
        <dbReference type="ChEBI" id="CHEBI:60487"/>
        <dbReference type="ChEBI" id="CHEBI:60493"/>
        <dbReference type="EC" id="2.7.8.26"/>
    </reaction>
</comment>
<keyword evidence="10 19" id="KW-0812">Transmembrane</keyword>
<evidence type="ECO:0000256" key="14">
    <source>
        <dbReference type="ARBA" id="ARBA00025228"/>
    </source>
</evidence>
<dbReference type="AlphaFoldDB" id="Q39YG3"/>
<feature type="transmembrane region" description="Helical" evidence="19">
    <location>
        <begin position="54"/>
        <end position="74"/>
    </location>
</feature>
<dbReference type="GO" id="GO:0009236">
    <property type="term" value="P:cobalamin biosynthetic process"/>
    <property type="evidence" value="ECO:0007669"/>
    <property type="project" value="UniProtKB-UniRule"/>
</dbReference>
<reference evidence="20 21" key="2">
    <citation type="journal article" date="2009" name="BMC Microbiol.">
        <title>The genome sequence of Geobacter metallireducens: features of metabolism, physiology and regulation common and dissimilar to Geobacter sulfurreducens.</title>
        <authorList>
            <person name="Aklujkar M."/>
            <person name="Krushkal J."/>
            <person name="DiBartolo G."/>
            <person name="Lapidus A."/>
            <person name="Land M.L."/>
            <person name="Lovley D.R."/>
        </authorList>
    </citation>
    <scope>NUCLEOTIDE SEQUENCE [LARGE SCALE GENOMIC DNA]</scope>
    <source>
        <strain evidence="21">ATCC 53774 / DSM 7210 / GS-15</strain>
    </source>
</reference>
<comment type="catalytic activity">
    <reaction evidence="17 19">
        <text>alpha-ribazole + adenosylcob(III)inamide-GDP = adenosylcob(III)alamin + GMP + H(+)</text>
        <dbReference type="Rhea" id="RHEA:16049"/>
        <dbReference type="ChEBI" id="CHEBI:10329"/>
        <dbReference type="ChEBI" id="CHEBI:15378"/>
        <dbReference type="ChEBI" id="CHEBI:18408"/>
        <dbReference type="ChEBI" id="CHEBI:58115"/>
        <dbReference type="ChEBI" id="CHEBI:60487"/>
        <dbReference type="EC" id="2.7.8.26"/>
    </reaction>
</comment>
<keyword evidence="21" id="KW-1185">Reference proteome</keyword>
<feature type="transmembrane region" description="Helical" evidence="19">
    <location>
        <begin position="210"/>
        <end position="229"/>
    </location>
</feature>
<comment type="pathway">
    <text evidence="3 19">Cofactor biosynthesis; adenosylcobalamin biosynthesis; adenosylcobalamin from cob(II)yrinate a,c-diamide: step 7/7.</text>
</comment>
<gene>
    <name evidence="19 20" type="primary">cobS</name>
    <name evidence="20" type="ordered locus">Gmet_0468</name>
</gene>
<sequence length="268" mass="28683">MNMLKSHEQKRFFTGPRSPVPSPRLFFIAFQFLTIIPLPFTLRWEENDLGRSMAFFPLAGLTIGGLLAGADFLLAEVLPRPIEDLLLVALLAAMTGALHHDGLADVCDGLAARGSRDRFLAVMKDSRIGAVGVVGLVLGLLLKYQALLALSPEVKRQVLFFFPAVARFAQVQMTVGSRRAREDGLGAACIAGAGVTQLLVAGAITLAATYFLLGMKGIGCWAVLSLFTAGTKAWSHRRLGGVTGDVIGCASELNEIICLLIIVGMQKM</sequence>
<keyword evidence="12 19" id="KW-1133">Transmembrane helix</keyword>
<dbReference type="GO" id="GO:0008818">
    <property type="term" value="F:cobalamin 5'-phosphate synthase activity"/>
    <property type="evidence" value="ECO:0007669"/>
    <property type="project" value="UniProtKB-UniRule"/>
</dbReference>
<comment type="subcellular location">
    <subcellularLocation>
        <location evidence="19">Cell inner membrane</location>
        <topology evidence="19">Multi-pass membrane protein</topology>
    </subcellularLocation>
    <subcellularLocation>
        <location evidence="2">Cell membrane</location>
        <topology evidence="2">Multi-pass membrane protein</topology>
    </subcellularLocation>
</comment>
<dbReference type="NCBIfam" id="TIGR00317">
    <property type="entry name" value="cobS"/>
    <property type="match status" value="1"/>
</dbReference>
<evidence type="ECO:0000256" key="4">
    <source>
        <dbReference type="ARBA" id="ARBA00010561"/>
    </source>
</evidence>
<evidence type="ECO:0000256" key="13">
    <source>
        <dbReference type="ARBA" id="ARBA00023136"/>
    </source>
</evidence>
<name>Q39YG3_GEOMG</name>
<evidence type="ECO:0000256" key="17">
    <source>
        <dbReference type="ARBA" id="ARBA00048623"/>
    </source>
</evidence>
<evidence type="ECO:0000256" key="9">
    <source>
        <dbReference type="ARBA" id="ARBA00022679"/>
    </source>
</evidence>
<reference evidence="20 21" key="1">
    <citation type="submission" date="2005-10" db="EMBL/GenBank/DDBJ databases">
        <title>Complete sequence of Geobacter metallireducens GS-15.</title>
        <authorList>
            <consortium name="US DOE Joint Genome Institute"/>
            <person name="Copeland A."/>
            <person name="Lucas S."/>
            <person name="Lapidus A."/>
            <person name="Barry K."/>
            <person name="Detter J.C."/>
            <person name="Glavina T."/>
            <person name="Hammon N."/>
            <person name="Israni S."/>
            <person name="Pitluck S."/>
            <person name="Di Bartolo G."/>
            <person name="Chain P."/>
            <person name="Schmutz J."/>
            <person name="Larimer F."/>
            <person name="Land M."/>
            <person name="Kyrpides N."/>
            <person name="Ivanova N."/>
            <person name="Richardson P."/>
        </authorList>
    </citation>
    <scope>NUCLEOTIDE SEQUENCE [LARGE SCALE GENOMIC DNA]</scope>
    <source>
        <strain evidence="21">ATCC 53774 / DSM 7210 / GS-15</strain>
    </source>
</reference>
<keyword evidence="9 19" id="KW-0808">Transferase</keyword>
<evidence type="ECO:0000256" key="19">
    <source>
        <dbReference type="HAMAP-Rule" id="MF_00719"/>
    </source>
</evidence>
<dbReference type="UniPathway" id="UPA00148">
    <property type="reaction ID" value="UER00238"/>
</dbReference>
<evidence type="ECO:0000256" key="2">
    <source>
        <dbReference type="ARBA" id="ARBA00004651"/>
    </source>
</evidence>
<evidence type="ECO:0000256" key="8">
    <source>
        <dbReference type="ARBA" id="ARBA00022573"/>
    </source>
</evidence>
<feature type="transmembrane region" description="Helical" evidence="19">
    <location>
        <begin position="128"/>
        <end position="146"/>
    </location>
</feature>
<proteinExistence type="inferred from homology"/>
<dbReference type="GO" id="GO:0051073">
    <property type="term" value="F:adenosylcobinamide-GDP ribazoletransferase activity"/>
    <property type="evidence" value="ECO:0007669"/>
    <property type="project" value="UniProtKB-UniRule"/>
</dbReference>
<comment type="function">
    <text evidence="14 19">Joins adenosylcobinamide-GDP and alpha-ribazole to generate adenosylcobalamin (Ado-cobalamin). Also synthesizes adenosylcobalamin 5'-phosphate from adenosylcobinamide-GDP and alpha-ribazole 5'-phosphate.</text>
</comment>
<evidence type="ECO:0000256" key="7">
    <source>
        <dbReference type="ARBA" id="ARBA00022475"/>
    </source>
</evidence>
<evidence type="ECO:0000256" key="6">
    <source>
        <dbReference type="ARBA" id="ARBA00015850"/>
    </source>
</evidence>
<dbReference type="PANTHER" id="PTHR34148:SF1">
    <property type="entry name" value="ADENOSYLCOBINAMIDE-GDP RIBAZOLETRANSFERASE"/>
    <property type="match status" value="1"/>
</dbReference>
<keyword evidence="19" id="KW-0997">Cell inner membrane</keyword>
<comment type="cofactor">
    <cofactor evidence="1 19">
        <name>Mg(2+)</name>
        <dbReference type="ChEBI" id="CHEBI:18420"/>
    </cofactor>
</comment>
<comment type="similarity">
    <text evidence="4 19">Belongs to the CobS family.</text>
</comment>
<dbReference type="Pfam" id="PF02654">
    <property type="entry name" value="CobS"/>
    <property type="match status" value="1"/>
</dbReference>
<dbReference type="HOGENOM" id="CLU_057426_1_1_7"/>
<evidence type="ECO:0000256" key="11">
    <source>
        <dbReference type="ARBA" id="ARBA00022842"/>
    </source>
</evidence>
<dbReference type="HAMAP" id="MF_00719">
    <property type="entry name" value="CobS"/>
    <property type="match status" value="1"/>
</dbReference>
<evidence type="ECO:0000256" key="15">
    <source>
        <dbReference type="ARBA" id="ARBA00032605"/>
    </source>
</evidence>
<dbReference type="PANTHER" id="PTHR34148">
    <property type="entry name" value="ADENOSYLCOBINAMIDE-GDP RIBAZOLETRANSFERASE"/>
    <property type="match status" value="1"/>
</dbReference>
<accession>Q39YG3</accession>
<evidence type="ECO:0000256" key="3">
    <source>
        <dbReference type="ARBA" id="ARBA00004663"/>
    </source>
</evidence>
<evidence type="ECO:0000256" key="16">
    <source>
        <dbReference type="ARBA" id="ARBA00032853"/>
    </source>
</evidence>
<keyword evidence="8 19" id="KW-0169">Cobalamin biosynthesis</keyword>